<feature type="domain" description="Major facilitator superfamily (MFS) profile" evidence="9">
    <location>
        <begin position="59"/>
        <end position="444"/>
    </location>
</feature>
<feature type="transmembrane region" description="Helical" evidence="8">
    <location>
        <begin position="101"/>
        <end position="123"/>
    </location>
</feature>
<feature type="compositionally biased region" description="Polar residues" evidence="7">
    <location>
        <begin position="25"/>
        <end position="37"/>
    </location>
</feature>
<evidence type="ECO:0000256" key="1">
    <source>
        <dbReference type="ARBA" id="ARBA00004141"/>
    </source>
</evidence>
<keyword evidence="3" id="KW-0813">Transport</keyword>
<comment type="similarity">
    <text evidence="2">Belongs to the major facilitator superfamily. Monocarboxylate porter (TC 2.A.1.13) family.</text>
</comment>
<reference evidence="10 11" key="1">
    <citation type="journal article" date="2015" name="Genome Announc.">
        <title>Draft Genome Sequence and Gene Annotation of the Entomopathogenic Fungus Verticillium hemipterigenum.</title>
        <authorList>
            <person name="Horn F."/>
            <person name="Habel A."/>
            <person name="Scharf D.H."/>
            <person name="Dworschak J."/>
            <person name="Brakhage A.A."/>
            <person name="Guthke R."/>
            <person name="Hertweck C."/>
            <person name="Linde J."/>
        </authorList>
    </citation>
    <scope>NUCLEOTIDE SEQUENCE [LARGE SCALE GENOMIC DNA]</scope>
</reference>
<evidence type="ECO:0000313" key="10">
    <source>
        <dbReference type="EMBL" id="CEJ89646.1"/>
    </source>
</evidence>
<dbReference type="PANTHER" id="PTHR11360:SF224">
    <property type="entry name" value="MAJOR FACILITATOR SUPERFAMILY (MFS) PROFILE DOMAIN-CONTAINING PROTEIN-RELATED"/>
    <property type="match status" value="1"/>
</dbReference>
<feature type="transmembrane region" description="Helical" evidence="8">
    <location>
        <begin position="59"/>
        <end position="78"/>
    </location>
</feature>
<dbReference type="Proteomes" id="UP000039046">
    <property type="component" value="Unassembled WGS sequence"/>
</dbReference>
<gene>
    <name evidence="10" type="ORF">VHEMI05477</name>
</gene>
<feature type="transmembrane region" description="Helical" evidence="8">
    <location>
        <begin position="299"/>
        <end position="316"/>
    </location>
</feature>
<feature type="transmembrane region" description="Helical" evidence="8">
    <location>
        <begin position="328"/>
        <end position="347"/>
    </location>
</feature>
<evidence type="ECO:0000256" key="6">
    <source>
        <dbReference type="ARBA" id="ARBA00023136"/>
    </source>
</evidence>
<sequence>MHTPESTKPETSALSDQAAKPPAEQTPNSITVTQTENDALAESSDDPDMKPSTIDGGSAAWLVVLGAWCSSFCSYGWINSVGIFQEYYATGPLKDYTPSQIAWIPSLQIFFMSFLGPLMGVLFDRYGPRPLLLVGSFMHVFGLMMASISTKYYQFMLSQGACSAIGVAAVFIAAVSSVGGWFDKRRGLAFGTLATGSSVGGVVLPIMITKLIESVGYGWAMRTGAFLIGALLIVCIATVQRRSNISTQNRVEKGALGKPFREKVFVLLMIGLALVPFGLYTPITYLPTLAIRASMPTNLAKNLVAIYNAGSLIGRLSSGILSDRYGRFNVFVISCYLSGILLIAMWIPGTSDAATVTFAALFGIFSGAYIALVVALVAQISPIEEIGYRNGIASLVQAIGSLVTSPIAGAIIERPNGVLGVKLYSGAFLLAGTTCILFARLVRTRWQLKAVI</sequence>
<evidence type="ECO:0000256" key="3">
    <source>
        <dbReference type="ARBA" id="ARBA00022448"/>
    </source>
</evidence>
<feature type="transmembrane region" description="Helical" evidence="8">
    <location>
        <begin position="424"/>
        <end position="442"/>
    </location>
</feature>
<keyword evidence="6 8" id="KW-0472">Membrane</keyword>
<protein>
    <recommendedName>
        <fullName evidence="9">Major facilitator superfamily (MFS) profile domain-containing protein</fullName>
    </recommendedName>
</protein>
<evidence type="ECO:0000313" key="11">
    <source>
        <dbReference type="Proteomes" id="UP000039046"/>
    </source>
</evidence>
<dbReference type="SUPFAM" id="SSF103473">
    <property type="entry name" value="MFS general substrate transporter"/>
    <property type="match status" value="1"/>
</dbReference>
<dbReference type="PROSITE" id="PS50850">
    <property type="entry name" value="MFS"/>
    <property type="match status" value="1"/>
</dbReference>
<proteinExistence type="inferred from homology"/>
<evidence type="ECO:0000256" key="7">
    <source>
        <dbReference type="SAM" id="MobiDB-lite"/>
    </source>
</evidence>
<evidence type="ECO:0000259" key="9">
    <source>
        <dbReference type="PROSITE" id="PS50850"/>
    </source>
</evidence>
<keyword evidence="11" id="KW-1185">Reference proteome</keyword>
<feature type="region of interest" description="Disordered" evidence="7">
    <location>
        <begin position="1"/>
        <end position="51"/>
    </location>
</feature>
<dbReference type="CDD" id="cd17352">
    <property type="entry name" value="MFS_MCT_SLC16"/>
    <property type="match status" value="1"/>
</dbReference>
<evidence type="ECO:0000256" key="5">
    <source>
        <dbReference type="ARBA" id="ARBA00022989"/>
    </source>
</evidence>
<feature type="transmembrane region" description="Helical" evidence="8">
    <location>
        <begin position="260"/>
        <end position="279"/>
    </location>
</feature>
<organism evidence="10 11">
    <name type="scientific">[Torrubiella] hemipterigena</name>
    <dbReference type="NCBI Taxonomy" id="1531966"/>
    <lineage>
        <taxon>Eukaryota</taxon>
        <taxon>Fungi</taxon>
        <taxon>Dikarya</taxon>
        <taxon>Ascomycota</taxon>
        <taxon>Pezizomycotina</taxon>
        <taxon>Sordariomycetes</taxon>
        <taxon>Hypocreomycetidae</taxon>
        <taxon>Hypocreales</taxon>
        <taxon>Clavicipitaceae</taxon>
        <taxon>Clavicipitaceae incertae sedis</taxon>
        <taxon>'Torrubiella' clade</taxon>
    </lineage>
</organism>
<feature type="transmembrane region" description="Helical" evidence="8">
    <location>
        <begin position="187"/>
        <end position="207"/>
    </location>
</feature>
<keyword evidence="4 8" id="KW-0812">Transmembrane</keyword>
<dbReference type="AlphaFoldDB" id="A0A0A1SY29"/>
<comment type="subcellular location">
    <subcellularLocation>
        <location evidence="1">Membrane</location>
        <topology evidence="1">Multi-pass membrane protein</topology>
    </subcellularLocation>
</comment>
<feature type="transmembrane region" description="Helical" evidence="8">
    <location>
        <begin position="155"/>
        <end position="175"/>
    </location>
</feature>
<dbReference type="InterPro" id="IPR011701">
    <property type="entry name" value="MFS"/>
</dbReference>
<dbReference type="GO" id="GO:0022857">
    <property type="term" value="F:transmembrane transporter activity"/>
    <property type="evidence" value="ECO:0007669"/>
    <property type="project" value="InterPro"/>
</dbReference>
<dbReference type="HOGENOM" id="CLU_001265_1_0_1"/>
<dbReference type="Gene3D" id="1.20.1250.20">
    <property type="entry name" value="MFS general substrate transporter like domains"/>
    <property type="match status" value="2"/>
</dbReference>
<dbReference type="Pfam" id="PF07690">
    <property type="entry name" value="MFS_1"/>
    <property type="match status" value="2"/>
</dbReference>
<accession>A0A0A1SY29</accession>
<evidence type="ECO:0000256" key="2">
    <source>
        <dbReference type="ARBA" id="ARBA00006727"/>
    </source>
</evidence>
<dbReference type="InterPro" id="IPR036259">
    <property type="entry name" value="MFS_trans_sf"/>
</dbReference>
<dbReference type="InterPro" id="IPR020846">
    <property type="entry name" value="MFS_dom"/>
</dbReference>
<dbReference type="EMBL" id="CDHN01000002">
    <property type="protein sequence ID" value="CEJ89646.1"/>
    <property type="molecule type" value="Genomic_DNA"/>
</dbReference>
<evidence type="ECO:0000256" key="8">
    <source>
        <dbReference type="SAM" id="Phobius"/>
    </source>
</evidence>
<dbReference type="PANTHER" id="PTHR11360">
    <property type="entry name" value="MONOCARBOXYLATE TRANSPORTER"/>
    <property type="match status" value="1"/>
</dbReference>
<keyword evidence="5 8" id="KW-1133">Transmembrane helix</keyword>
<dbReference type="OrthoDB" id="5667at2759"/>
<feature type="transmembrane region" description="Helical" evidence="8">
    <location>
        <begin position="219"/>
        <end position="239"/>
    </location>
</feature>
<dbReference type="InterPro" id="IPR050327">
    <property type="entry name" value="Proton-linked_MCT"/>
</dbReference>
<feature type="transmembrane region" description="Helical" evidence="8">
    <location>
        <begin position="130"/>
        <end position="149"/>
    </location>
</feature>
<feature type="transmembrane region" description="Helical" evidence="8">
    <location>
        <begin position="353"/>
        <end position="378"/>
    </location>
</feature>
<feature type="transmembrane region" description="Helical" evidence="8">
    <location>
        <begin position="390"/>
        <end position="412"/>
    </location>
</feature>
<evidence type="ECO:0000256" key="4">
    <source>
        <dbReference type="ARBA" id="ARBA00022692"/>
    </source>
</evidence>
<dbReference type="GO" id="GO:0016020">
    <property type="term" value="C:membrane"/>
    <property type="evidence" value="ECO:0007669"/>
    <property type="project" value="UniProtKB-SubCell"/>
</dbReference>
<name>A0A0A1SY29_9HYPO</name>